<dbReference type="Pfam" id="PF07715">
    <property type="entry name" value="Plug"/>
    <property type="match status" value="1"/>
</dbReference>
<keyword evidence="7 10" id="KW-0472">Membrane</keyword>
<sequence>MLQSESLQDQIERNPVEIAQQDSDPSSEEEEIIGVEKLQKPTSTPVYTIDSDEIRRESADSLAEILRRLPGFAVNDAGFGADIHTGTFYRGASINQSVFLLNGRPIGTNVNIYHGGTDLSSIPTGAIERVELTSGTAATLYGSEAIGGVVNVVTKKGTGIPQFNGFAQLGSFSTSNYRGSYSGALGAVNYLFSYQRFKADNDYFVPVGAANRGPDGRLFNGDSTQDNYYGNLSFDLNDRNSLSLDVSTVTSRRGLLYFGFPLQRDRLDHDTVNVGLTWKAALGRGDDSTLNTTLSFNQDYFSTYGPTQTTFFRRGIVNSRGFNARVEHNWQTSKTNNLRWGVDLQNSLLNGEAFSTLPQLAQFNGGFDRDRFQTALFALNTWQITNSFQAEFGLRQNFTSEFGSYLNPSVGTRWAVSPNLALRGSWVSVHRNPGLDQLYAFDTVHNWLPNPNLKPETGSSWTAGIDVQLSQSFAAQFTYFGSRLNDRIAVQSGQWANIGLVNTNGIEAALRWQIAPQWSTFVNYTYTDARIGSGVEQGLQLSTIPFSVARFGIGYASNGWEVNLFANYFSGARRALFTLASDSSRDFSPAWISFDLGLRIPIARGLGLSVFLENLADHSYEKVNRIYQPGLTYRIGLVSDF</sequence>
<feature type="region of interest" description="Disordered" evidence="12">
    <location>
        <begin position="1"/>
        <end position="31"/>
    </location>
</feature>
<dbReference type="InterPro" id="IPR000531">
    <property type="entry name" value="Beta-barrel_TonB"/>
</dbReference>
<keyword evidence="6 11" id="KW-0798">TonB box</keyword>
<keyword evidence="2 10" id="KW-0813">Transport</keyword>
<organism evidence="15 16">
    <name type="scientific">Leptolyngbya boryana NIES-2135</name>
    <dbReference type="NCBI Taxonomy" id="1973484"/>
    <lineage>
        <taxon>Bacteria</taxon>
        <taxon>Bacillati</taxon>
        <taxon>Cyanobacteriota</taxon>
        <taxon>Cyanophyceae</taxon>
        <taxon>Leptolyngbyales</taxon>
        <taxon>Leptolyngbyaceae</taxon>
        <taxon>Leptolyngbya group</taxon>
        <taxon>Leptolyngbya</taxon>
    </lineage>
</organism>
<keyword evidence="15" id="KW-0614">Plasmid</keyword>
<evidence type="ECO:0000256" key="11">
    <source>
        <dbReference type="RuleBase" id="RU003357"/>
    </source>
</evidence>
<name>A0A1Z4JSH8_LEPBY</name>
<keyword evidence="8 15" id="KW-0675">Receptor</keyword>
<dbReference type="GO" id="GO:0015344">
    <property type="term" value="F:siderophore uptake transmembrane transporter activity"/>
    <property type="evidence" value="ECO:0007669"/>
    <property type="project" value="TreeGrafter"/>
</dbReference>
<dbReference type="Gene3D" id="2.40.170.20">
    <property type="entry name" value="TonB-dependent receptor, beta-barrel domain"/>
    <property type="match status" value="1"/>
</dbReference>
<evidence type="ECO:0000256" key="9">
    <source>
        <dbReference type="ARBA" id="ARBA00023237"/>
    </source>
</evidence>
<feature type="domain" description="TonB-dependent receptor-like beta-barrel" evidence="13">
    <location>
        <begin position="258"/>
        <end position="615"/>
    </location>
</feature>
<dbReference type="Pfam" id="PF00593">
    <property type="entry name" value="TonB_dep_Rec_b-barrel"/>
    <property type="match status" value="1"/>
</dbReference>
<proteinExistence type="inferred from homology"/>
<geneLocation type="plasmid" evidence="15">
    <name>plasmid2</name>
</geneLocation>
<feature type="domain" description="TonB-dependent receptor plug" evidence="14">
    <location>
        <begin position="42"/>
        <end position="149"/>
    </location>
</feature>
<dbReference type="InterPro" id="IPR037066">
    <property type="entry name" value="Plug_dom_sf"/>
</dbReference>
<evidence type="ECO:0000256" key="8">
    <source>
        <dbReference type="ARBA" id="ARBA00023170"/>
    </source>
</evidence>
<evidence type="ECO:0000256" key="3">
    <source>
        <dbReference type="ARBA" id="ARBA00022452"/>
    </source>
</evidence>
<evidence type="ECO:0000313" key="16">
    <source>
        <dbReference type="Proteomes" id="UP000217895"/>
    </source>
</evidence>
<dbReference type="Gene3D" id="2.170.130.10">
    <property type="entry name" value="TonB-dependent receptor, plug domain"/>
    <property type="match status" value="1"/>
</dbReference>
<dbReference type="InterPro" id="IPR012910">
    <property type="entry name" value="Plug_dom"/>
</dbReference>
<evidence type="ECO:0000256" key="10">
    <source>
        <dbReference type="PROSITE-ProRule" id="PRU01360"/>
    </source>
</evidence>
<comment type="similarity">
    <text evidence="10 11">Belongs to the TonB-dependent receptor family.</text>
</comment>
<evidence type="ECO:0000256" key="4">
    <source>
        <dbReference type="ARBA" id="ARBA00022692"/>
    </source>
</evidence>
<dbReference type="EMBL" id="AP018205">
    <property type="protein sequence ID" value="BAY59689.1"/>
    <property type="molecule type" value="Genomic_DNA"/>
</dbReference>
<dbReference type="InterPro" id="IPR039426">
    <property type="entry name" value="TonB-dep_rcpt-like"/>
</dbReference>
<evidence type="ECO:0000256" key="1">
    <source>
        <dbReference type="ARBA" id="ARBA00004571"/>
    </source>
</evidence>
<dbReference type="GO" id="GO:0044718">
    <property type="term" value="P:siderophore transmembrane transport"/>
    <property type="evidence" value="ECO:0007669"/>
    <property type="project" value="TreeGrafter"/>
</dbReference>
<gene>
    <name evidence="15" type="ORF">NIES2135_65660</name>
</gene>
<comment type="subcellular location">
    <subcellularLocation>
        <location evidence="1 10">Cell outer membrane</location>
        <topology evidence="1 10">Multi-pass membrane protein</topology>
    </subcellularLocation>
</comment>
<evidence type="ECO:0000259" key="13">
    <source>
        <dbReference type="Pfam" id="PF00593"/>
    </source>
</evidence>
<evidence type="ECO:0000259" key="14">
    <source>
        <dbReference type="Pfam" id="PF07715"/>
    </source>
</evidence>
<evidence type="ECO:0000256" key="5">
    <source>
        <dbReference type="ARBA" id="ARBA00022729"/>
    </source>
</evidence>
<keyword evidence="5" id="KW-0732">Signal</keyword>
<evidence type="ECO:0000256" key="12">
    <source>
        <dbReference type="SAM" id="MobiDB-lite"/>
    </source>
</evidence>
<dbReference type="PROSITE" id="PS52016">
    <property type="entry name" value="TONB_DEPENDENT_REC_3"/>
    <property type="match status" value="1"/>
</dbReference>
<evidence type="ECO:0000256" key="7">
    <source>
        <dbReference type="ARBA" id="ARBA00023136"/>
    </source>
</evidence>
<evidence type="ECO:0000256" key="2">
    <source>
        <dbReference type="ARBA" id="ARBA00022448"/>
    </source>
</evidence>
<keyword evidence="3 10" id="KW-1134">Transmembrane beta strand</keyword>
<dbReference type="Proteomes" id="UP000217895">
    <property type="component" value="Plasmid Plasmid2 dna"/>
</dbReference>
<accession>A0A1Z4JSH8</accession>
<dbReference type="AlphaFoldDB" id="A0A1Z4JSH8"/>
<reference evidence="15 16" key="1">
    <citation type="submission" date="2017-06" db="EMBL/GenBank/DDBJ databases">
        <title>Genome sequencing of cyanobaciteial culture collection at National Institute for Environmental Studies (NIES).</title>
        <authorList>
            <person name="Hirose Y."/>
            <person name="Shimura Y."/>
            <person name="Fujisawa T."/>
            <person name="Nakamura Y."/>
            <person name="Kawachi M."/>
        </authorList>
    </citation>
    <scope>NUCLEOTIDE SEQUENCE [LARGE SCALE GENOMIC DNA]</scope>
    <source>
        <strain evidence="15 16">NIES-2135</strain>
        <plasmid evidence="16">Plasmid Plasmid2 dna</plasmid>
    </source>
</reference>
<dbReference type="GO" id="GO:0009279">
    <property type="term" value="C:cell outer membrane"/>
    <property type="evidence" value="ECO:0007669"/>
    <property type="project" value="UniProtKB-SubCell"/>
</dbReference>
<protein>
    <submittedName>
        <fullName evidence="15">TonB-dependent receptor</fullName>
    </submittedName>
</protein>
<dbReference type="PANTHER" id="PTHR30069:SF29">
    <property type="entry name" value="HEMOGLOBIN AND HEMOGLOBIN-HAPTOGLOBIN-BINDING PROTEIN 1-RELATED"/>
    <property type="match status" value="1"/>
</dbReference>
<evidence type="ECO:0000256" key="6">
    <source>
        <dbReference type="ARBA" id="ARBA00023077"/>
    </source>
</evidence>
<keyword evidence="9 10" id="KW-0998">Cell outer membrane</keyword>
<evidence type="ECO:0000313" key="15">
    <source>
        <dbReference type="EMBL" id="BAY59689.1"/>
    </source>
</evidence>
<keyword evidence="4 10" id="KW-0812">Transmembrane</keyword>
<dbReference type="CDD" id="cd01347">
    <property type="entry name" value="ligand_gated_channel"/>
    <property type="match status" value="1"/>
</dbReference>
<dbReference type="SUPFAM" id="SSF56935">
    <property type="entry name" value="Porins"/>
    <property type="match status" value="1"/>
</dbReference>
<dbReference type="InterPro" id="IPR036942">
    <property type="entry name" value="Beta-barrel_TonB_sf"/>
</dbReference>
<keyword evidence="16" id="KW-1185">Reference proteome</keyword>
<dbReference type="PANTHER" id="PTHR30069">
    <property type="entry name" value="TONB-DEPENDENT OUTER MEMBRANE RECEPTOR"/>
    <property type="match status" value="1"/>
</dbReference>